<evidence type="ECO:0000256" key="2">
    <source>
        <dbReference type="ARBA" id="ARBA00005514"/>
    </source>
</evidence>
<dbReference type="Pfam" id="PF01778">
    <property type="entry name" value="Ribosomal_L28e"/>
    <property type="match status" value="1"/>
</dbReference>
<dbReference type="FunFam" id="3.30.390.110:FF:000001">
    <property type="entry name" value="Protein MAK16 homolog"/>
    <property type="match status" value="1"/>
</dbReference>
<dbReference type="Gene3D" id="3.30.390.110">
    <property type="match status" value="1"/>
</dbReference>
<evidence type="ECO:0000259" key="5">
    <source>
        <dbReference type="Pfam" id="PF01778"/>
    </source>
</evidence>
<dbReference type="Pfam" id="PF04874">
    <property type="entry name" value="Mak16"/>
    <property type="match status" value="1"/>
</dbReference>
<dbReference type="EMBL" id="QGML01001799">
    <property type="protein sequence ID" value="TVY88329.1"/>
    <property type="molecule type" value="Genomic_DNA"/>
</dbReference>
<feature type="compositionally biased region" description="Acidic residues" evidence="4">
    <location>
        <begin position="233"/>
        <end position="256"/>
    </location>
</feature>
<feature type="domain" description="Ribosomal eL28/Mak16" evidence="5">
    <location>
        <begin position="29"/>
        <end position="143"/>
    </location>
</feature>
<dbReference type="Proteomes" id="UP000315522">
    <property type="component" value="Unassembled WGS sequence"/>
</dbReference>
<name>A0A559M5U5_9HELO</name>
<comment type="caution">
    <text evidence="6">The sequence shown here is derived from an EMBL/GenBank/DDBJ whole genome shotgun (WGS) entry which is preliminary data.</text>
</comment>
<dbReference type="PANTHER" id="PTHR23405">
    <property type="entry name" value="MAINTENANCE OF KILLER 16 MAK16 PROTEIN-RELATED"/>
    <property type="match status" value="1"/>
</dbReference>
<keyword evidence="3" id="KW-0539">Nucleus</keyword>
<keyword evidence="7" id="KW-1185">Reference proteome</keyword>
<evidence type="ECO:0000313" key="7">
    <source>
        <dbReference type="Proteomes" id="UP000315522"/>
    </source>
</evidence>
<feature type="compositionally biased region" description="Acidic residues" evidence="4">
    <location>
        <begin position="266"/>
        <end position="298"/>
    </location>
</feature>
<accession>A0A559M5U5</accession>
<gene>
    <name evidence="6" type="primary">MAK16</name>
    <name evidence="6" type="ORF">LAWI1_G007342</name>
</gene>
<dbReference type="GO" id="GO:0000470">
    <property type="term" value="P:maturation of LSU-rRNA"/>
    <property type="evidence" value="ECO:0007669"/>
    <property type="project" value="TreeGrafter"/>
</dbReference>
<dbReference type="PIRSF" id="PIRSF003352">
    <property type="entry name" value="MAK16"/>
    <property type="match status" value="1"/>
</dbReference>
<dbReference type="InterPro" id="IPR006958">
    <property type="entry name" value="Mak16"/>
</dbReference>
<feature type="compositionally biased region" description="Basic residues" evidence="4">
    <location>
        <begin position="314"/>
        <end position="329"/>
    </location>
</feature>
<dbReference type="InterPro" id="IPR029004">
    <property type="entry name" value="Ribosomal_eL28/Mak16"/>
</dbReference>
<organism evidence="6 7">
    <name type="scientific">Lachnellula willkommii</name>
    <dbReference type="NCBI Taxonomy" id="215461"/>
    <lineage>
        <taxon>Eukaryota</taxon>
        <taxon>Fungi</taxon>
        <taxon>Dikarya</taxon>
        <taxon>Ascomycota</taxon>
        <taxon>Pezizomycotina</taxon>
        <taxon>Leotiomycetes</taxon>
        <taxon>Helotiales</taxon>
        <taxon>Lachnaceae</taxon>
        <taxon>Lachnellula</taxon>
    </lineage>
</organism>
<feature type="non-terminal residue" evidence="6">
    <location>
        <position position="1"/>
    </location>
</feature>
<feature type="region of interest" description="Disordered" evidence="4">
    <location>
        <begin position="226"/>
        <end position="350"/>
    </location>
</feature>
<proteinExistence type="inferred from homology"/>
<evidence type="ECO:0000256" key="4">
    <source>
        <dbReference type="SAM" id="MobiDB-lite"/>
    </source>
</evidence>
<reference evidence="6 7" key="1">
    <citation type="submission" date="2018-05" db="EMBL/GenBank/DDBJ databases">
        <title>Genome sequencing and assembly of the regulated plant pathogen Lachnellula willkommii and related sister species for the development of diagnostic species identification markers.</title>
        <authorList>
            <person name="Giroux E."/>
            <person name="Bilodeau G."/>
        </authorList>
    </citation>
    <scope>NUCLEOTIDE SEQUENCE [LARGE SCALE GENOMIC DNA]</scope>
    <source>
        <strain evidence="6 7">CBS 172.35</strain>
    </source>
</reference>
<dbReference type="GO" id="GO:0000460">
    <property type="term" value="P:maturation of 5.8S rRNA"/>
    <property type="evidence" value="ECO:0007669"/>
    <property type="project" value="TreeGrafter"/>
</dbReference>
<dbReference type="GO" id="GO:0030687">
    <property type="term" value="C:preribosome, large subunit precursor"/>
    <property type="evidence" value="ECO:0007669"/>
    <property type="project" value="TreeGrafter"/>
</dbReference>
<dbReference type="PANTHER" id="PTHR23405:SF4">
    <property type="entry name" value="PROTEIN MAK16 HOMOLOG"/>
    <property type="match status" value="1"/>
</dbReference>
<dbReference type="AlphaFoldDB" id="A0A559M5U5"/>
<dbReference type="GO" id="GO:0005730">
    <property type="term" value="C:nucleolus"/>
    <property type="evidence" value="ECO:0007669"/>
    <property type="project" value="TreeGrafter"/>
</dbReference>
<comment type="subcellular location">
    <subcellularLocation>
        <location evidence="1">Nucleus</location>
    </subcellularLocation>
</comment>
<comment type="similarity">
    <text evidence="2">Belongs to the MAK16 family.</text>
</comment>
<evidence type="ECO:0000256" key="3">
    <source>
        <dbReference type="ARBA" id="ARBA00023242"/>
    </source>
</evidence>
<protein>
    <submittedName>
        <fullName evidence="6">Protein MAK16</fullName>
    </submittedName>
</protein>
<sequence length="350" mass="40033">NNHHTTDLTTLNPFNLIHTAALTMSSDEIVWQVINQQFCSFKLKTTKEKNFCRNEYNVTGLCNRQSCPLANSRYATVRAHPDSGTLYLYMKTIERAHTPAKLWERIKLSQNYAKALEQVDERLKYWPKFLIHKCKQRLTRLTQVGIRMRRIAREDERLGEKLVPKLAPKVRRREETRERKAESAAKVERAIERELIERLRSGAYGDQPLNVSEVIWKKVLKGLERGGEGTRDEDLDEGIEEELEDENEEQYEDEEGVGGVEYVSDLGEDEEDLGDLEDWLGSDSEDPASDSEGEEDSESGSSDGDDVKKPTAGGKRKKGPVSKAKPKKYPRMEIEYEEETEAAARQLVPA</sequence>
<evidence type="ECO:0000256" key="1">
    <source>
        <dbReference type="ARBA" id="ARBA00004123"/>
    </source>
</evidence>
<evidence type="ECO:0000313" key="6">
    <source>
        <dbReference type="EMBL" id="TVY88329.1"/>
    </source>
</evidence>